<dbReference type="KEGG" id="pob:LPB03_01010"/>
<proteinExistence type="predicted"/>
<evidence type="ECO:0000313" key="2">
    <source>
        <dbReference type="Proteomes" id="UP000092584"/>
    </source>
</evidence>
<dbReference type="Proteomes" id="UP000092584">
    <property type="component" value="Unassembled WGS sequence"/>
</dbReference>
<dbReference type="RefSeq" id="WP_065318327.1">
    <property type="nucleotide sequence ID" value="NZ_CP017477.1"/>
</dbReference>
<comment type="caution">
    <text evidence="1">The sequence shown here is derived from an EMBL/GenBank/DDBJ whole genome shotgun (WGS) entry which is preliminary data.</text>
</comment>
<protein>
    <submittedName>
        <fullName evidence="1">Uncharacterized protein</fullName>
    </submittedName>
</protein>
<reference evidence="2" key="1">
    <citation type="submission" date="2016-02" db="EMBL/GenBank/DDBJ databases">
        <authorList>
            <person name="Shin S.-K."/>
            <person name="Yi H."/>
            <person name="Kim E."/>
        </authorList>
    </citation>
    <scope>NUCLEOTIDE SEQUENCE [LARGE SCALE GENOMIC DNA]</scope>
    <source>
        <strain evidence="2">LPB0003</strain>
    </source>
</reference>
<keyword evidence="2" id="KW-1185">Reference proteome</keyword>
<dbReference type="AlphaFoldDB" id="A0A1B8U103"/>
<name>A0A1B8U103_9FLAO</name>
<sequence length="83" mass="9875">MKNRKNKPTKIFIIGFLFLGISLFLCNCEKENEFENITQEKITPQKITLSQAKEDKNFIDISNKFKINSYFENEFKSKSKKQF</sequence>
<dbReference type="EMBL" id="LSFM01000018">
    <property type="protein sequence ID" value="OBY65550.1"/>
    <property type="molecule type" value="Genomic_DNA"/>
</dbReference>
<dbReference type="STRING" id="1774273.LPB03_01010"/>
<gene>
    <name evidence="1" type="ORF">LPB3_04100</name>
</gene>
<organism evidence="1 2">
    <name type="scientific">Polaribacter vadi</name>
    <dbReference type="NCBI Taxonomy" id="1774273"/>
    <lineage>
        <taxon>Bacteria</taxon>
        <taxon>Pseudomonadati</taxon>
        <taxon>Bacteroidota</taxon>
        <taxon>Flavobacteriia</taxon>
        <taxon>Flavobacteriales</taxon>
        <taxon>Flavobacteriaceae</taxon>
    </lineage>
</organism>
<evidence type="ECO:0000313" key="1">
    <source>
        <dbReference type="EMBL" id="OBY65550.1"/>
    </source>
</evidence>
<accession>A0A1B8U103</accession>